<name>A0A9P0G9N8_9CUCU</name>
<dbReference type="Gene3D" id="3.40.630.10">
    <property type="entry name" value="Zn peptidases"/>
    <property type="match status" value="1"/>
</dbReference>
<evidence type="ECO:0000256" key="3">
    <source>
        <dbReference type="PROSITE-ProRule" id="PRU01379"/>
    </source>
</evidence>
<dbReference type="PANTHER" id="PTHR12756">
    <property type="entry name" value="CYTOSOLIC CARBOXYPEPTIDASE"/>
    <property type="match status" value="1"/>
</dbReference>
<comment type="similarity">
    <text evidence="2 3">Belongs to the peptidase M14 family.</text>
</comment>
<dbReference type="AlphaFoldDB" id="A0A9P0G9N8"/>
<feature type="domain" description="Peptidase M14" evidence="5">
    <location>
        <begin position="99"/>
        <end position="373"/>
    </location>
</feature>
<dbReference type="InterPro" id="IPR000834">
    <property type="entry name" value="Peptidase_M14"/>
</dbReference>
<accession>A0A9P0G9N8</accession>
<comment type="cofactor">
    <cofactor evidence="1">
        <name>Zn(2+)</name>
        <dbReference type="ChEBI" id="CHEBI:29105"/>
    </cofactor>
</comment>
<protein>
    <recommendedName>
        <fullName evidence="5">Peptidase M14 domain-containing protein</fullName>
    </recommendedName>
</protein>
<feature type="region of interest" description="Disordered" evidence="4">
    <location>
        <begin position="1"/>
        <end position="24"/>
    </location>
</feature>
<dbReference type="Proteomes" id="UP001153636">
    <property type="component" value="Chromosome 14"/>
</dbReference>
<evidence type="ECO:0000259" key="5">
    <source>
        <dbReference type="PROSITE" id="PS52035"/>
    </source>
</evidence>
<feature type="compositionally biased region" description="Acidic residues" evidence="4">
    <location>
        <begin position="1"/>
        <end position="13"/>
    </location>
</feature>
<dbReference type="PROSITE" id="PS52035">
    <property type="entry name" value="PEPTIDASE_M14"/>
    <property type="match status" value="1"/>
</dbReference>
<evidence type="ECO:0000256" key="2">
    <source>
        <dbReference type="ARBA" id="ARBA00005988"/>
    </source>
</evidence>
<organism evidence="6 7">
    <name type="scientific">Psylliodes chrysocephalus</name>
    <dbReference type="NCBI Taxonomy" id="3402493"/>
    <lineage>
        <taxon>Eukaryota</taxon>
        <taxon>Metazoa</taxon>
        <taxon>Ecdysozoa</taxon>
        <taxon>Arthropoda</taxon>
        <taxon>Hexapoda</taxon>
        <taxon>Insecta</taxon>
        <taxon>Pterygota</taxon>
        <taxon>Neoptera</taxon>
        <taxon>Endopterygota</taxon>
        <taxon>Coleoptera</taxon>
        <taxon>Polyphaga</taxon>
        <taxon>Cucujiformia</taxon>
        <taxon>Chrysomeloidea</taxon>
        <taxon>Chrysomelidae</taxon>
        <taxon>Galerucinae</taxon>
        <taxon>Alticini</taxon>
        <taxon>Psylliodes</taxon>
    </lineage>
</organism>
<feature type="active site" description="Proton donor/acceptor" evidence="3">
    <location>
        <position position="336"/>
    </location>
</feature>
<evidence type="ECO:0000313" key="6">
    <source>
        <dbReference type="EMBL" id="CAH1103056.1"/>
    </source>
</evidence>
<dbReference type="OrthoDB" id="10253041at2759"/>
<evidence type="ECO:0000256" key="1">
    <source>
        <dbReference type="ARBA" id="ARBA00001947"/>
    </source>
</evidence>
<keyword evidence="7" id="KW-1185">Reference proteome</keyword>
<dbReference type="GO" id="GO:0004181">
    <property type="term" value="F:metallocarboxypeptidase activity"/>
    <property type="evidence" value="ECO:0007669"/>
    <property type="project" value="InterPro"/>
</dbReference>
<dbReference type="SMART" id="SM00631">
    <property type="entry name" value="Zn_pept"/>
    <property type="match status" value="1"/>
</dbReference>
<reference evidence="6" key="1">
    <citation type="submission" date="2022-01" db="EMBL/GenBank/DDBJ databases">
        <authorList>
            <person name="King R."/>
        </authorList>
    </citation>
    <scope>NUCLEOTIDE SEQUENCE</scope>
</reference>
<dbReference type="InterPro" id="IPR050821">
    <property type="entry name" value="Cytosolic_carboxypeptidase"/>
</dbReference>
<sequence length="514" mass="58996">MGDFGEDSDDSDGEGGMGNVSRIIMRPPGHSGKAKKGHLCFDASFETGNLGRVDLINEQRIPKQYVFYHKSALHHGHYVLSFSFGFDKEEDVFHFCLAPPYSYTKLQTFLSILDKKAAYLAGNFNRELLENSVQKRRLDLITIGSLDRNDSKAKRRVIAIMARVHPGESPSSFVCQGLLELLISSNSIATTLREHVIFKVIPMMNPDGVFLGNYRSTVLGADLNRSWNVANEWCHPTIRAVIDMLVRIDKNKEFQLDFVVDIHAHSSLKGSFIYGNSYEDVYRYERHILFPKLLANTFDDYVPENTMFNSDINKLGTARRYLCSILNDKANCYTFEVSIYGWTPKGSEIVIPYTEDNYMKCGRNLVKTFLEYYQNTGAIPILMGSEIIQKGRKPRMIDIRRRNKRRQRPLTSRTLAALHFKNLNICDYDTSFDDLTFSHRNQSPQRTTFERLAEQLNSRGDSQFGPKYRNTPVSPTIYVDPEPTLSIIDFNLIIRDDINAYNQNKMKQYKPNVT</sequence>
<gene>
    <name evidence="6" type="ORF">PSYICH_LOCUS4203</name>
</gene>
<dbReference type="PANTHER" id="PTHR12756:SF9">
    <property type="entry name" value="CYTOSOLIC CARBOXYPEPTIDASE 6"/>
    <property type="match status" value="1"/>
</dbReference>
<dbReference type="Pfam" id="PF00246">
    <property type="entry name" value="Peptidase_M14"/>
    <property type="match status" value="1"/>
</dbReference>
<dbReference type="GO" id="GO:0008270">
    <property type="term" value="F:zinc ion binding"/>
    <property type="evidence" value="ECO:0007669"/>
    <property type="project" value="InterPro"/>
</dbReference>
<dbReference type="SUPFAM" id="SSF53187">
    <property type="entry name" value="Zn-dependent exopeptidases"/>
    <property type="match status" value="1"/>
</dbReference>
<dbReference type="EMBL" id="OV651826">
    <property type="protein sequence ID" value="CAH1103056.1"/>
    <property type="molecule type" value="Genomic_DNA"/>
</dbReference>
<dbReference type="CDD" id="cd06908">
    <property type="entry name" value="M14_AGBL4_like"/>
    <property type="match status" value="1"/>
</dbReference>
<evidence type="ECO:0000313" key="7">
    <source>
        <dbReference type="Proteomes" id="UP001153636"/>
    </source>
</evidence>
<dbReference type="GO" id="GO:0006508">
    <property type="term" value="P:proteolysis"/>
    <property type="evidence" value="ECO:0007669"/>
    <property type="project" value="InterPro"/>
</dbReference>
<evidence type="ECO:0000256" key="4">
    <source>
        <dbReference type="SAM" id="MobiDB-lite"/>
    </source>
</evidence>
<proteinExistence type="inferred from homology"/>